<proteinExistence type="predicted"/>
<dbReference type="AlphaFoldDB" id="A0A5C7GQ83"/>
<dbReference type="GO" id="GO:0003723">
    <property type="term" value="F:RNA binding"/>
    <property type="evidence" value="ECO:0007669"/>
    <property type="project" value="UniProtKB-UniRule"/>
</dbReference>
<dbReference type="InterPro" id="IPR004087">
    <property type="entry name" value="KH_dom"/>
</dbReference>
<dbReference type="GO" id="GO:0006307">
    <property type="term" value="P:DNA alkylation repair"/>
    <property type="evidence" value="ECO:0007669"/>
    <property type="project" value="InterPro"/>
</dbReference>
<gene>
    <name evidence="4" type="ORF">EZV62_028017</name>
</gene>
<dbReference type="Gene3D" id="3.30.1370.10">
    <property type="entry name" value="K Homology domain, type 1"/>
    <property type="match status" value="1"/>
</dbReference>
<dbReference type="GO" id="GO:0006355">
    <property type="term" value="P:regulation of DNA-templated transcription"/>
    <property type="evidence" value="ECO:0007669"/>
    <property type="project" value="TreeGrafter"/>
</dbReference>
<reference evidence="5" key="1">
    <citation type="journal article" date="2019" name="Gigascience">
        <title>De novo genome assembly of the endangered Acer yangbiense, a plant species with extremely small populations endemic to Yunnan Province, China.</title>
        <authorList>
            <person name="Yang J."/>
            <person name="Wariss H.M."/>
            <person name="Tao L."/>
            <person name="Zhang R."/>
            <person name="Yun Q."/>
            <person name="Hollingsworth P."/>
            <person name="Dao Z."/>
            <person name="Luo G."/>
            <person name="Guo H."/>
            <person name="Ma Y."/>
            <person name="Sun W."/>
        </authorList>
    </citation>
    <scope>NUCLEOTIDE SEQUENCE [LARGE SCALE GENOMIC DNA]</scope>
    <source>
        <strain evidence="5">cv. Malutang</strain>
    </source>
</reference>
<feature type="domain" description="K Homology" evidence="3">
    <location>
        <begin position="142"/>
        <end position="210"/>
    </location>
</feature>
<dbReference type="Proteomes" id="UP000323000">
    <property type="component" value="Unassembled WGS sequence"/>
</dbReference>
<keyword evidence="5" id="KW-1185">Reference proteome</keyword>
<dbReference type="SMART" id="SM00322">
    <property type="entry name" value="KH"/>
    <property type="match status" value="1"/>
</dbReference>
<dbReference type="PANTHER" id="PTHR13360:SF1">
    <property type="entry name" value="ACTIVATING SIGNAL COINTEGRATOR 1 COMPLEX SUBUNIT 1"/>
    <property type="match status" value="1"/>
</dbReference>
<dbReference type="SUPFAM" id="SSF54791">
    <property type="entry name" value="Eukaryotic type KH-domain (KH-domain type I)"/>
    <property type="match status" value="1"/>
</dbReference>
<evidence type="ECO:0000313" key="4">
    <source>
        <dbReference type="EMBL" id="TXG46482.1"/>
    </source>
</evidence>
<evidence type="ECO:0000313" key="5">
    <source>
        <dbReference type="Proteomes" id="UP000323000"/>
    </source>
</evidence>
<dbReference type="GO" id="GO:0005634">
    <property type="term" value="C:nucleus"/>
    <property type="evidence" value="ECO:0007669"/>
    <property type="project" value="TreeGrafter"/>
</dbReference>
<dbReference type="InterPro" id="IPR036612">
    <property type="entry name" value="KH_dom_type_1_sf"/>
</dbReference>
<dbReference type="EMBL" id="VAHF01000106">
    <property type="protein sequence ID" value="TXG46482.1"/>
    <property type="molecule type" value="Genomic_DNA"/>
</dbReference>
<comment type="caution">
    <text evidence="4">The sequence shown here is derived from an EMBL/GenBank/DDBJ whole genome shotgun (WGS) entry which is preliminary data.</text>
</comment>
<name>A0A5C7GQ83_9ROSI</name>
<dbReference type="PROSITE" id="PS50084">
    <property type="entry name" value="KH_TYPE_1"/>
    <property type="match status" value="1"/>
</dbReference>
<evidence type="ECO:0000259" key="3">
    <source>
        <dbReference type="SMART" id="SM00322"/>
    </source>
</evidence>
<dbReference type="Pfam" id="PF00013">
    <property type="entry name" value="KH_1"/>
    <property type="match status" value="1"/>
</dbReference>
<protein>
    <recommendedName>
        <fullName evidence="3">K Homology domain-containing protein</fullName>
    </recommendedName>
</protein>
<dbReference type="InterPro" id="IPR009210">
    <property type="entry name" value="ASCC1"/>
</dbReference>
<evidence type="ECO:0000256" key="2">
    <source>
        <dbReference type="SAM" id="MobiDB-lite"/>
    </source>
</evidence>
<keyword evidence="1" id="KW-0694">RNA-binding</keyword>
<dbReference type="PANTHER" id="PTHR13360">
    <property type="entry name" value="ACTIVATING SIGNAL COINTEGRATOR 1 COMPLEX SUBUNIT 1"/>
    <property type="match status" value="1"/>
</dbReference>
<organism evidence="4 5">
    <name type="scientific">Acer yangbiense</name>
    <dbReference type="NCBI Taxonomy" id="1000413"/>
    <lineage>
        <taxon>Eukaryota</taxon>
        <taxon>Viridiplantae</taxon>
        <taxon>Streptophyta</taxon>
        <taxon>Embryophyta</taxon>
        <taxon>Tracheophyta</taxon>
        <taxon>Spermatophyta</taxon>
        <taxon>Magnoliopsida</taxon>
        <taxon>eudicotyledons</taxon>
        <taxon>Gunneridae</taxon>
        <taxon>Pentapetalae</taxon>
        <taxon>rosids</taxon>
        <taxon>malvids</taxon>
        <taxon>Sapindales</taxon>
        <taxon>Sapindaceae</taxon>
        <taxon>Hippocastanoideae</taxon>
        <taxon>Acereae</taxon>
        <taxon>Acer</taxon>
    </lineage>
</organism>
<evidence type="ECO:0000256" key="1">
    <source>
        <dbReference type="PROSITE-ProRule" id="PRU00117"/>
    </source>
</evidence>
<accession>A0A5C7GQ83</accession>
<dbReference type="OrthoDB" id="277832at2759"/>
<dbReference type="InterPro" id="IPR004088">
    <property type="entry name" value="KH_dom_type_1"/>
</dbReference>
<sequence>MLSCSRSLFRVDRVLKFSTTYGILGRFIIFSCNWKMGGAKHKPSAFDWNKKPKTMNLVWRPLSTQSASSEEYSVKDVIIESENGNQIQEVHCSISSNVSDTPHAREVADAMDEVTISTLNSSTLQDNVKDKVLEGDSVPSADKHSLSIEIGASVIRFVKGKEGTTQKKIEEEMGVKLIFPLSRKDDSIIIEGISLDNVTRALERIQTIIDELVNFQNSILGVSDTHLDEDVSGDSNEGTSDNKDKDH</sequence>
<feature type="region of interest" description="Disordered" evidence="2">
    <location>
        <begin position="226"/>
        <end position="247"/>
    </location>
</feature>